<evidence type="ECO:0000256" key="18">
    <source>
        <dbReference type="ARBA" id="ARBA00023015"/>
    </source>
</evidence>
<proteinExistence type="inferred from homology"/>
<evidence type="ECO:0000256" key="22">
    <source>
        <dbReference type="ARBA" id="ARBA00023180"/>
    </source>
</evidence>
<dbReference type="GO" id="GO:0008625">
    <property type="term" value="P:extrinsic apoptotic signaling pathway via death domain receptors"/>
    <property type="evidence" value="ECO:0007669"/>
    <property type="project" value="UniProtKB-ARBA"/>
</dbReference>
<gene>
    <name evidence="33" type="ORF">TREES_T100015754</name>
</gene>
<dbReference type="InterPro" id="IPR006053">
    <property type="entry name" value="TNF"/>
</dbReference>
<evidence type="ECO:0000256" key="16">
    <source>
        <dbReference type="ARBA" id="ARBA00022968"/>
    </source>
</evidence>
<dbReference type="GO" id="GO:0005615">
    <property type="term" value="C:extracellular space"/>
    <property type="evidence" value="ECO:0007669"/>
    <property type="project" value="UniProtKB-KW"/>
</dbReference>
<evidence type="ECO:0000256" key="10">
    <source>
        <dbReference type="ARBA" id="ARBA00022491"/>
    </source>
</evidence>
<evidence type="ECO:0000256" key="30">
    <source>
        <dbReference type="SAM" id="MobiDB-lite"/>
    </source>
</evidence>
<comment type="similarity">
    <text evidence="7">Belongs to the tumor necrosis factor family.</text>
</comment>
<keyword evidence="13 31" id="KW-0812">Transmembrane</keyword>
<evidence type="ECO:0000256" key="15">
    <source>
        <dbReference type="ARBA" id="ARBA00022843"/>
    </source>
</evidence>
<evidence type="ECO:0000256" key="14">
    <source>
        <dbReference type="ARBA" id="ARBA00022703"/>
    </source>
</evidence>
<dbReference type="FunCoup" id="L9L7N5">
    <property type="interactions" value="822"/>
</dbReference>
<evidence type="ECO:0000256" key="29">
    <source>
        <dbReference type="ARBA" id="ARBA00047144"/>
    </source>
</evidence>
<evidence type="ECO:0000256" key="17">
    <source>
        <dbReference type="ARBA" id="ARBA00022989"/>
    </source>
</evidence>
<feature type="compositionally biased region" description="Pro residues" evidence="30">
    <location>
        <begin position="43"/>
        <end position="71"/>
    </location>
</feature>
<protein>
    <recommendedName>
        <fullName evidence="8">Tumor necrosis factor ligand superfamily member 6</fullName>
    </recommendedName>
    <alternativeName>
        <fullName evidence="26">CD95 ligand</fullName>
    </alternativeName>
    <alternativeName>
        <fullName evidence="27">Fas antigen ligand</fullName>
    </alternativeName>
</protein>
<dbReference type="PRINTS" id="PR01234">
    <property type="entry name" value="TNECROSISFCT"/>
</dbReference>
<dbReference type="SUPFAM" id="SSF49842">
    <property type="entry name" value="TNF-like"/>
    <property type="match status" value="1"/>
</dbReference>
<keyword evidence="12" id="KW-0964">Secreted</keyword>
<feature type="transmembrane region" description="Helical" evidence="31">
    <location>
        <begin position="82"/>
        <end position="106"/>
    </location>
</feature>
<evidence type="ECO:0000256" key="7">
    <source>
        <dbReference type="ARBA" id="ARBA00008670"/>
    </source>
</evidence>
<evidence type="ECO:0000256" key="27">
    <source>
        <dbReference type="ARBA" id="ARBA00030913"/>
    </source>
</evidence>
<evidence type="ECO:0000256" key="19">
    <source>
        <dbReference type="ARBA" id="ARBA00023136"/>
    </source>
</evidence>
<comment type="subcellular location">
    <subcellularLocation>
        <location evidence="5">Cell membrane</location>
        <topology evidence="5">Single-pass type II membrane protein</topology>
    </subcellularLocation>
    <subcellularLocation>
        <location evidence="4">Cytoplasmic vesicle lumen</location>
    </subcellularLocation>
    <subcellularLocation>
        <location evidence="3">Lysosome lumen</location>
    </subcellularLocation>
    <subcellularLocation>
        <location evidence="2">Nucleus</location>
    </subcellularLocation>
    <subcellularLocation>
        <location evidence="6">Secreted</location>
    </subcellularLocation>
</comment>
<dbReference type="PROSITE" id="PS50049">
    <property type="entry name" value="THD_2"/>
    <property type="match status" value="1"/>
</dbReference>
<dbReference type="FunFam" id="2.60.120.40:FF:000017">
    <property type="entry name" value="Tumor necrosis factor ligand superfamily member 6"/>
    <property type="match status" value="1"/>
</dbReference>
<keyword evidence="15" id="KW-0832">Ubl conjugation</keyword>
<evidence type="ECO:0000256" key="9">
    <source>
        <dbReference type="ARBA" id="ARBA00022475"/>
    </source>
</evidence>
<dbReference type="PRINTS" id="PR01681">
    <property type="entry name" value="FASLIGAND"/>
</dbReference>
<evidence type="ECO:0000256" key="1">
    <source>
        <dbReference type="ARBA" id="ARBA00003149"/>
    </source>
</evidence>
<evidence type="ECO:0000313" key="33">
    <source>
        <dbReference type="EMBL" id="ELW70913.1"/>
    </source>
</evidence>
<evidence type="ECO:0000313" key="34">
    <source>
        <dbReference type="Proteomes" id="UP000011518"/>
    </source>
</evidence>
<comment type="subunit">
    <text evidence="29">Homotrimer. Interacts with ARHGAP9, BAIAP2L1, BTK, CACNB3, CACNB4, CRK, DLG2, DNMBP, DOCK4, EPS8L3, FGR, FYB1, FYN, HCK, ITK, ITSN2, KALRN, LYN, MACC1, MIA, MPP4, MYO15A, NCF1, NCK1, NCK2, NCKIPSD, OSTF1, PIK3R1, PSTPIP1, RIMBP3C, SAMSN1, SH3GL3, SH3PXD2B, SH3PXD2A, SH3RF2, SKAP2, SNX33, SNX9, SORBS3, SPTA1, SRC, SRGAP1, SRGAP2, SRGAP3, TEC, TJP3 and YES1.</text>
</comment>
<dbReference type="GO" id="GO:0005125">
    <property type="term" value="F:cytokine activity"/>
    <property type="evidence" value="ECO:0007669"/>
    <property type="project" value="UniProtKB-KW"/>
</dbReference>
<evidence type="ECO:0000256" key="4">
    <source>
        <dbReference type="ARBA" id="ARBA00004321"/>
    </source>
</evidence>
<evidence type="ECO:0000259" key="32">
    <source>
        <dbReference type="PROSITE" id="PS50049"/>
    </source>
</evidence>
<dbReference type="Pfam" id="PF00229">
    <property type="entry name" value="TNF"/>
    <property type="match status" value="1"/>
</dbReference>
<dbReference type="Gene3D" id="2.60.120.40">
    <property type="match status" value="1"/>
</dbReference>
<evidence type="ECO:0000256" key="3">
    <source>
        <dbReference type="ARBA" id="ARBA00004227"/>
    </source>
</evidence>
<evidence type="ECO:0000256" key="25">
    <source>
        <dbReference type="ARBA" id="ARBA00023329"/>
    </source>
</evidence>
<evidence type="ECO:0000256" key="23">
    <source>
        <dbReference type="ARBA" id="ARBA00023228"/>
    </source>
</evidence>
<dbReference type="InParanoid" id="L9L7N5"/>
<evidence type="ECO:0000256" key="28">
    <source>
        <dbReference type="ARBA" id="ARBA00045660"/>
    </source>
</evidence>
<keyword evidence="19 31" id="KW-0472">Membrane</keyword>
<keyword evidence="22" id="KW-0325">Glycoprotein</keyword>
<reference evidence="34" key="1">
    <citation type="submission" date="2012-07" db="EMBL/GenBank/DDBJ databases">
        <title>Genome of the Chinese tree shrew, a rising model animal genetically related to primates.</title>
        <authorList>
            <person name="Zhang G."/>
            <person name="Fan Y."/>
            <person name="Yao Y."/>
            <person name="Huang Z."/>
        </authorList>
    </citation>
    <scope>NUCLEOTIDE SEQUENCE [LARGE SCALE GENOMIC DNA]</scope>
</reference>
<dbReference type="InterPro" id="IPR028326">
    <property type="entry name" value="FASL"/>
</dbReference>
<dbReference type="GO" id="GO:0006955">
    <property type="term" value="P:immune response"/>
    <property type="evidence" value="ECO:0007669"/>
    <property type="project" value="InterPro"/>
</dbReference>
<evidence type="ECO:0000256" key="8">
    <source>
        <dbReference type="ARBA" id="ARBA00018020"/>
    </source>
</evidence>
<dbReference type="GO" id="GO:0005164">
    <property type="term" value="F:tumor necrosis factor receptor binding"/>
    <property type="evidence" value="ECO:0007669"/>
    <property type="project" value="InterPro"/>
</dbReference>
<keyword evidence="18" id="KW-0805">Transcription regulation</keyword>
<keyword evidence="11" id="KW-0202">Cytokine</keyword>
<dbReference type="PROSITE" id="PS00251">
    <property type="entry name" value="THD_1"/>
    <property type="match status" value="1"/>
</dbReference>
<dbReference type="STRING" id="246437.L9L7N5"/>
<name>L9L7N5_TUPCH</name>
<organism evidence="33 34">
    <name type="scientific">Tupaia chinensis</name>
    <name type="common">Chinese tree shrew</name>
    <name type="synonym">Tupaia belangeri chinensis</name>
    <dbReference type="NCBI Taxonomy" id="246437"/>
    <lineage>
        <taxon>Eukaryota</taxon>
        <taxon>Metazoa</taxon>
        <taxon>Chordata</taxon>
        <taxon>Craniata</taxon>
        <taxon>Vertebrata</taxon>
        <taxon>Euteleostomi</taxon>
        <taxon>Mammalia</taxon>
        <taxon>Eutheria</taxon>
        <taxon>Euarchontoglires</taxon>
        <taxon>Scandentia</taxon>
        <taxon>Tupaiidae</taxon>
        <taxon>Tupaia</taxon>
    </lineage>
</organism>
<dbReference type="PANTHER" id="PTHR11471">
    <property type="entry name" value="TUMOR NECROSIS FACTOR FAMILY MEMBER"/>
    <property type="match status" value="1"/>
</dbReference>
<evidence type="ECO:0000256" key="21">
    <source>
        <dbReference type="ARBA" id="ARBA00023163"/>
    </source>
</evidence>
<keyword evidence="21" id="KW-0804">Transcription</keyword>
<evidence type="ECO:0000256" key="13">
    <source>
        <dbReference type="ARBA" id="ARBA00022692"/>
    </source>
</evidence>
<sequence length="300" mass="33502">MQQPFNYPYPQIYWVDSSASSPWTPPGSVLPCPSSVPNRPGQRRPPPLPPAPPPPLPPPPPPALPPLPPPPLKKRREHNPGLCLLVMFFMVLVVLVGMGLGMFQLFHLQKELAELREANVFYQRSLANSESLVNVVRGVALKYEVNLVAQSGPSPPSEKKELRKVAHVTGKPNSRSNPLQWEDTYGVALISGVKYKKGGLVINDTGLYFVYSKVYFRGQSCNNQPLSHKVYMRNSKYPQDLVLMEGKMMNYCTTGQMWARSSYLGAVFNLTSADCLYVNVSELSLVSFEESKTFFGLYKL</sequence>
<dbReference type="PANTHER" id="PTHR11471:SF33">
    <property type="entry name" value="TUMOR NECROSIS FACTOR LIGAND SUPERFAMILY MEMBER 6"/>
    <property type="match status" value="1"/>
</dbReference>
<evidence type="ECO:0000256" key="26">
    <source>
        <dbReference type="ARBA" id="ARBA00030760"/>
    </source>
</evidence>
<reference evidence="34" key="2">
    <citation type="journal article" date="2013" name="Nat. Commun.">
        <title>Genome of the Chinese tree shrew.</title>
        <authorList>
            <person name="Fan Y."/>
            <person name="Huang Z.Y."/>
            <person name="Cao C.C."/>
            <person name="Chen C.S."/>
            <person name="Chen Y.X."/>
            <person name="Fan D.D."/>
            <person name="He J."/>
            <person name="Hou H.L."/>
            <person name="Hu L."/>
            <person name="Hu X.T."/>
            <person name="Jiang X.T."/>
            <person name="Lai R."/>
            <person name="Lang Y.S."/>
            <person name="Liang B."/>
            <person name="Liao S.G."/>
            <person name="Mu D."/>
            <person name="Ma Y.Y."/>
            <person name="Niu Y.Y."/>
            <person name="Sun X.Q."/>
            <person name="Xia J.Q."/>
            <person name="Xiao J."/>
            <person name="Xiong Z.Q."/>
            <person name="Xu L."/>
            <person name="Yang L."/>
            <person name="Zhang Y."/>
            <person name="Zhao W."/>
            <person name="Zhao X.D."/>
            <person name="Zheng Y.T."/>
            <person name="Zhou J.M."/>
            <person name="Zhu Y.B."/>
            <person name="Zhang G.J."/>
            <person name="Wang J."/>
            <person name="Yao Y.G."/>
        </authorList>
    </citation>
    <scope>NUCLEOTIDE SEQUENCE [LARGE SCALE GENOMIC DNA]</scope>
</reference>
<feature type="region of interest" description="Disordered" evidence="30">
    <location>
        <begin position="20"/>
        <end position="73"/>
    </location>
</feature>
<dbReference type="GO" id="GO:0043123">
    <property type="term" value="P:positive regulation of canonical NF-kappaB signal transduction"/>
    <property type="evidence" value="ECO:0007669"/>
    <property type="project" value="TreeGrafter"/>
</dbReference>
<keyword evidence="14" id="KW-0053">Apoptosis</keyword>
<keyword evidence="34" id="KW-1185">Reference proteome</keyword>
<evidence type="ECO:0000256" key="6">
    <source>
        <dbReference type="ARBA" id="ARBA00004613"/>
    </source>
</evidence>
<keyword evidence="24" id="KW-0539">Nucleus</keyword>
<evidence type="ECO:0000256" key="31">
    <source>
        <dbReference type="SAM" id="Phobius"/>
    </source>
</evidence>
<dbReference type="GO" id="GO:0043202">
    <property type="term" value="C:lysosomal lumen"/>
    <property type="evidence" value="ECO:0007669"/>
    <property type="project" value="UniProtKB-SubCell"/>
</dbReference>
<evidence type="ECO:0000256" key="5">
    <source>
        <dbReference type="ARBA" id="ARBA00004401"/>
    </source>
</evidence>
<keyword evidence="16" id="KW-0735">Signal-anchor</keyword>
<dbReference type="Proteomes" id="UP000011518">
    <property type="component" value="Unassembled WGS sequence"/>
</dbReference>
<dbReference type="InterPro" id="IPR021184">
    <property type="entry name" value="TNF_CS"/>
</dbReference>
<evidence type="ECO:0000256" key="11">
    <source>
        <dbReference type="ARBA" id="ARBA00022514"/>
    </source>
</evidence>
<keyword evidence="23" id="KW-0458">Lysosome</keyword>
<keyword evidence="9" id="KW-1003">Cell membrane</keyword>
<dbReference type="GO" id="GO:0060205">
    <property type="term" value="C:cytoplasmic vesicle lumen"/>
    <property type="evidence" value="ECO:0007669"/>
    <property type="project" value="UniProtKB-SubCell"/>
</dbReference>
<accession>L9L7N5</accession>
<dbReference type="GO" id="GO:0005886">
    <property type="term" value="C:plasma membrane"/>
    <property type="evidence" value="ECO:0007669"/>
    <property type="project" value="UniProtKB-SubCell"/>
</dbReference>
<evidence type="ECO:0000256" key="12">
    <source>
        <dbReference type="ARBA" id="ARBA00022525"/>
    </source>
</evidence>
<comment type="function">
    <text evidence="1">Cytoplasmic form induces gene transcription inhibition.</text>
</comment>
<dbReference type="eggNOG" id="ENOG502RXC1">
    <property type="taxonomic scope" value="Eukaryota"/>
</dbReference>
<keyword evidence="25" id="KW-0968">Cytoplasmic vesicle</keyword>
<keyword evidence="20" id="KW-1015">Disulfide bond</keyword>
<keyword evidence="17 31" id="KW-1133">Transmembrane helix</keyword>
<comment type="function">
    <text evidence="28">Induces FAS-mediated activation of NF-kappa-B, initiating non-apoptotic signaling pathways. Can induce apoptosis but does not appear to be essential for this process.</text>
</comment>
<dbReference type="SMART" id="SM00207">
    <property type="entry name" value="TNF"/>
    <property type="match status" value="1"/>
</dbReference>
<evidence type="ECO:0000256" key="2">
    <source>
        <dbReference type="ARBA" id="ARBA00004123"/>
    </source>
</evidence>
<dbReference type="InterPro" id="IPR008983">
    <property type="entry name" value="Tumour_necrosis_fac-like_dom"/>
</dbReference>
<dbReference type="AlphaFoldDB" id="L9L7N5"/>
<evidence type="ECO:0000256" key="24">
    <source>
        <dbReference type="ARBA" id="ARBA00023242"/>
    </source>
</evidence>
<feature type="domain" description="THD" evidence="32">
    <location>
        <begin position="164"/>
        <end position="300"/>
    </location>
</feature>
<keyword evidence="10" id="KW-0678">Repressor</keyword>
<evidence type="ECO:0000256" key="20">
    <source>
        <dbReference type="ARBA" id="ARBA00023157"/>
    </source>
</evidence>
<dbReference type="EMBL" id="KB320481">
    <property type="protein sequence ID" value="ELW70913.1"/>
    <property type="molecule type" value="Genomic_DNA"/>
</dbReference>
<dbReference type="CDD" id="cd00184">
    <property type="entry name" value="TNF"/>
    <property type="match status" value="1"/>
</dbReference>
<dbReference type="GO" id="GO:0005634">
    <property type="term" value="C:nucleus"/>
    <property type="evidence" value="ECO:0007669"/>
    <property type="project" value="UniProtKB-SubCell"/>
</dbReference>
<dbReference type="InterPro" id="IPR006052">
    <property type="entry name" value="TNF_dom"/>
</dbReference>